<sequence>MGKIFSLVMKQSKDIVDESIEHLDLEEMAKKYSVELPKNFLDGLSKKSLVEERVFSSSTNERAFVC</sequence>
<protein>
    <submittedName>
        <fullName evidence="1">Uncharacterized protein</fullName>
    </submittedName>
</protein>
<name>A0ABY6HYQ3_9ARCH</name>
<accession>A0ABY6HYQ3</accession>
<reference evidence="1" key="1">
    <citation type="submission" date="2022-09" db="EMBL/GenBank/DDBJ databases">
        <title>Actin cytoskeleton and complex cell architecture in an #Asgard archaeon.</title>
        <authorList>
            <person name="Ponce Toledo R.I."/>
            <person name="Schleper C."/>
            <person name="Rodrigues Oliveira T."/>
            <person name="Wollweber F."/>
            <person name="Xu J."/>
            <person name="Rittmann S."/>
            <person name="Klingl A."/>
            <person name="Pilhofer M."/>
        </authorList>
    </citation>
    <scope>NUCLEOTIDE SEQUENCE</scope>
    <source>
        <strain evidence="1">B-35</strain>
    </source>
</reference>
<keyword evidence="2" id="KW-1185">Reference proteome</keyword>
<proteinExistence type="predicted"/>
<gene>
    <name evidence="1" type="ORF">NEF87_004954</name>
</gene>
<dbReference type="EMBL" id="CP104013">
    <property type="protein sequence ID" value="UYP48669.1"/>
    <property type="molecule type" value="Genomic_DNA"/>
</dbReference>
<evidence type="ECO:0000313" key="1">
    <source>
        <dbReference type="EMBL" id="UYP48669.1"/>
    </source>
</evidence>
<organism evidence="1 2">
    <name type="scientific">Candidatus Lokiarchaeum ossiferum</name>
    <dbReference type="NCBI Taxonomy" id="2951803"/>
    <lineage>
        <taxon>Archaea</taxon>
        <taxon>Promethearchaeati</taxon>
        <taxon>Promethearchaeota</taxon>
        <taxon>Promethearchaeia</taxon>
        <taxon>Promethearchaeales</taxon>
        <taxon>Promethearchaeaceae</taxon>
        <taxon>Candidatus Lokiarchaeum</taxon>
    </lineage>
</organism>
<dbReference type="Proteomes" id="UP001208689">
    <property type="component" value="Chromosome"/>
</dbReference>
<evidence type="ECO:0000313" key="2">
    <source>
        <dbReference type="Proteomes" id="UP001208689"/>
    </source>
</evidence>